<feature type="domain" description="YbaK/aminoacyl-tRNA synthetase-associated" evidence="1">
    <location>
        <begin position="50"/>
        <end position="144"/>
    </location>
</feature>
<gene>
    <name evidence="2" type="ORF">LRP49_17370</name>
</gene>
<reference evidence="2" key="1">
    <citation type="submission" date="2021-12" db="EMBL/GenBank/DDBJ databases">
        <title>Enterovibrio ZSDZ35 sp. nov. and Enterovibrio ZSDZ42 sp. nov., isolated from coastal seawater in Qingdao.</title>
        <authorList>
            <person name="Zhang P."/>
        </authorList>
    </citation>
    <scope>NUCLEOTIDE SEQUENCE</scope>
    <source>
        <strain evidence="2">ZSDZ35</strain>
    </source>
</reference>
<dbReference type="Proteomes" id="UP001149821">
    <property type="component" value="Unassembled WGS sequence"/>
</dbReference>
<dbReference type="SUPFAM" id="SSF55826">
    <property type="entry name" value="YbaK/ProRS associated domain"/>
    <property type="match status" value="1"/>
</dbReference>
<dbReference type="PANTHER" id="PTHR30411">
    <property type="entry name" value="CYTOPLASMIC PROTEIN"/>
    <property type="match status" value="1"/>
</dbReference>
<dbReference type="InterPro" id="IPR007214">
    <property type="entry name" value="YbaK/aa-tRNA-synth-assoc-dom"/>
</dbReference>
<evidence type="ECO:0000259" key="1">
    <source>
        <dbReference type="Pfam" id="PF04073"/>
    </source>
</evidence>
<protein>
    <submittedName>
        <fullName evidence="2">YbaK/EbsC family protein</fullName>
    </submittedName>
</protein>
<accession>A0ABT5QPN9</accession>
<dbReference type="EMBL" id="JAJUBB010000014">
    <property type="protein sequence ID" value="MDD1782946.1"/>
    <property type="molecule type" value="Genomic_DNA"/>
</dbReference>
<dbReference type="InterPro" id="IPR036754">
    <property type="entry name" value="YbaK/aa-tRNA-synt-asso_dom_sf"/>
</dbReference>
<evidence type="ECO:0000313" key="2">
    <source>
        <dbReference type="EMBL" id="MDD1782946.1"/>
    </source>
</evidence>
<dbReference type="Pfam" id="PF04073">
    <property type="entry name" value="tRNA_edit"/>
    <property type="match status" value="1"/>
</dbReference>
<comment type="caution">
    <text evidence="2">The sequence shown here is derived from an EMBL/GenBank/DDBJ whole genome shotgun (WGS) entry which is preliminary data.</text>
</comment>
<proteinExistence type="predicted"/>
<dbReference type="PANTHER" id="PTHR30411:SF0">
    <property type="entry name" value="CYS-TRNA(PRO)_CYS-TRNA(CYS) DEACYLASE YBAK"/>
    <property type="match status" value="1"/>
</dbReference>
<dbReference type="CDD" id="cd04332">
    <property type="entry name" value="YbaK_like"/>
    <property type="match status" value="1"/>
</dbReference>
<name>A0ABT5QPN9_9GAMM</name>
<sequence>MTQSLERILERNVALMAQCSVAYQSWQHEPILDFATDERIGIELGWQATPTKSLFLSFKNGEYALLLTHRDARLDSKKTKALMGKRPSIATDEEMIAQLGCVPGAVCPFGMPSSIPLIVDEVLFSFEELMYTPGPPEYTFAFEANCLSRLLSALPNPVLILSTS</sequence>
<keyword evidence="3" id="KW-1185">Reference proteome</keyword>
<dbReference type="Gene3D" id="3.90.960.10">
    <property type="entry name" value="YbaK/aminoacyl-tRNA synthetase-associated domain"/>
    <property type="match status" value="1"/>
</dbReference>
<dbReference type="RefSeq" id="WP_274143577.1">
    <property type="nucleotide sequence ID" value="NZ_JAJUBB010000014.1"/>
</dbReference>
<organism evidence="2 3">
    <name type="scientific">Enterovibrio qingdaonensis</name>
    <dbReference type="NCBI Taxonomy" id="2899818"/>
    <lineage>
        <taxon>Bacteria</taxon>
        <taxon>Pseudomonadati</taxon>
        <taxon>Pseudomonadota</taxon>
        <taxon>Gammaproteobacteria</taxon>
        <taxon>Vibrionales</taxon>
        <taxon>Vibrionaceae</taxon>
        <taxon>Enterovibrio</taxon>
    </lineage>
</organism>
<evidence type="ECO:0000313" key="3">
    <source>
        <dbReference type="Proteomes" id="UP001149821"/>
    </source>
</evidence>